<name>A0A2T6B904_9RHOB</name>
<accession>A0A2T6B904</accession>
<comment type="caution">
    <text evidence="2">The sequence shown here is derived from an EMBL/GenBank/DDBJ whole genome shotgun (WGS) entry which is preliminary data.</text>
</comment>
<dbReference type="Proteomes" id="UP000244224">
    <property type="component" value="Unassembled WGS sequence"/>
</dbReference>
<dbReference type="EMBL" id="QBKP01000002">
    <property type="protein sequence ID" value="PTX52560.1"/>
    <property type="molecule type" value="Genomic_DNA"/>
</dbReference>
<organism evidence="2 3">
    <name type="scientific">Gemmobacter caeni</name>
    <dbReference type="NCBI Taxonomy" id="589035"/>
    <lineage>
        <taxon>Bacteria</taxon>
        <taxon>Pseudomonadati</taxon>
        <taxon>Pseudomonadota</taxon>
        <taxon>Alphaproteobacteria</taxon>
        <taxon>Rhodobacterales</taxon>
        <taxon>Paracoccaceae</taxon>
        <taxon>Gemmobacter</taxon>
    </lineage>
</organism>
<sequence length="50" mass="5701">MRLLVFPDLWEPDPHELASRDGMRPAEESPFWCEEEAPGPLVSPLRRGLA</sequence>
<dbReference type="AlphaFoldDB" id="A0A2T6B904"/>
<evidence type="ECO:0000256" key="1">
    <source>
        <dbReference type="SAM" id="MobiDB-lite"/>
    </source>
</evidence>
<reference evidence="2 3" key="1">
    <citation type="submission" date="2018-04" db="EMBL/GenBank/DDBJ databases">
        <title>Genomic Encyclopedia of Archaeal and Bacterial Type Strains, Phase II (KMG-II): from individual species to whole genera.</title>
        <authorList>
            <person name="Goeker M."/>
        </authorList>
    </citation>
    <scope>NUCLEOTIDE SEQUENCE [LARGE SCALE GENOMIC DNA]</scope>
    <source>
        <strain evidence="2 3">DSM 21823</strain>
    </source>
</reference>
<evidence type="ECO:0000313" key="2">
    <source>
        <dbReference type="EMBL" id="PTX52560.1"/>
    </source>
</evidence>
<feature type="region of interest" description="Disordered" evidence="1">
    <location>
        <begin position="15"/>
        <end position="50"/>
    </location>
</feature>
<evidence type="ECO:0000313" key="3">
    <source>
        <dbReference type="Proteomes" id="UP000244224"/>
    </source>
</evidence>
<protein>
    <submittedName>
        <fullName evidence="2">Uncharacterized protein</fullName>
    </submittedName>
</protein>
<keyword evidence="3" id="KW-1185">Reference proteome</keyword>
<feature type="compositionally biased region" description="Basic and acidic residues" evidence="1">
    <location>
        <begin position="15"/>
        <end position="27"/>
    </location>
</feature>
<proteinExistence type="predicted"/>
<gene>
    <name evidence="2" type="ORF">C8N34_102340</name>
</gene>